<evidence type="ECO:0000313" key="2">
    <source>
        <dbReference type="EMBL" id="VDK45145.1"/>
    </source>
</evidence>
<proteinExistence type="predicted"/>
<evidence type="ECO:0000313" key="3">
    <source>
        <dbReference type="Proteomes" id="UP000282613"/>
    </source>
</evidence>
<dbReference type="EMBL" id="UYRS01019405">
    <property type="protein sequence ID" value="VDK45145.1"/>
    <property type="molecule type" value="Genomic_DNA"/>
</dbReference>
<sequence>MTVPVAGKTALPGRNRPPDHTSDPSCPTVRWYYLFYTSDHVLFHLQKRPEVDNDHDDFGVEVETISASGDWADVTPRQGSRVQDLSLGDSATASTCAPPDGHKSPADSYGIGCRLQKLEELQPNRLCHHLTLTFKLSDP</sequence>
<accession>A0A0R3WFT3</accession>
<dbReference type="WBParaSite" id="TASK_0000972601-mRNA-1">
    <property type="protein sequence ID" value="TASK_0000972601-mRNA-1"/>
    <property type="gene ID" value="TASK_0000972601"/>
</dbReference>
<protein>
    <submittedName>
        <fullName evidence="2 4">Uncharacterized protein</fullName>
    </submittedName>
</protein>
<feature type="compositionally biased region" description="Polar residues" evidence="1">
    <location>
        <begin position="77"/>
        <end position="95"/>
    </location>
</feature>
<organism evidence="4">
    <name type="scientific">Taenia asiatica</name>
    <name type="common">Asian tapeworm</name>
    <dbReference type="NCBI Taxonomy" id="60517"/>
    <lineage>
        <taxon>Eukaryota</taxon>
        <taxon>Metazoa</taxon>
        <taxon>Spiralia</taxon>
        <taxon>Lophotrochozoa</taxon>
        <taxon>Platyhelminthes</taxon>
        <taxon>Cestoda</taxon>
        <taxon>Eucestoda</taxon>
        <taxon>Cyclophyllidea</taxon>
        <taxon>Taeniidae</taxon>
        <taxon>Taenia</taxon>
    </lineage>
</organism>
<feature type="region of interest" description="Disordered" evidence="1">
    <location>
        <begin position="69"/>
        <end position="103"/>
    </location>
</feature>
<evidence type="ECO:0000313" key="4">
    <source>
        <dbReference type="WBParaSite" id="TASK_0000972601-mRNA-1"/>
    </source>
</evidence>
<reference evidence="4" key="1">
    <citation type="submission" date="2017-02" db="UniProtKB">
        <authorList>
            <consortium name="WormBaseParasite"/>
        </authorList>
    </citation>
    <scope>IDENTIFICATION</scope>
</reference>
<dbReference type="Proteomes" id="UP000282613">
    <property type="component" value="Unassembled WGS sequence"/>
</dbReference>
<feature type="region of interest" description="Disordered" evidence="1">
    <location>
        <begin position="1"/>
        <end position="23"/>
    </location>
</feature>
<keyword evidence="3" id="KW-1185">Reference proteome</keyword>
<reference evidence="2 3" key="2">
    <citation type="submission" date="2018-11" db="EMBL/GenBank/DDBJ databases">
        <authorList>
            <consortium name="Pathogen Informatics"/>
        </authorList>
    </citation>
    <scope>NUCLEOTIDE SEQUENCE [LARGE SCALE GENOMIC DNA]</scope>
</reference>
<name>A0A0R3WFT3_TAEAS</name>
<evidence type="ECO:0000256" key="1">
    <source>
        <dbReference type="SAM" id="MobiDB-lite"/>
    </source>
</evidence>
<dbReference type="AlphaFoldDB" id="A0A0R3WFT3"/>
<gene>
    <name evidence="2" type="ORF">TASK_LOCUS9727</name>
</gene>